<dbReference type="InterPro" id="IPR041916">
    <property type="entry name" value="Anti_sigma_zinc_sf"/>
</dbReference>
<gene>
    <name evidence="4" type="ORF">SAMN04488563_0222</name>
</gene>
<dbReference type="RefSeq" id="WP_201777970.1">
    <property type="nucleotide sequence ID" value="NZ_KQ061225.1"/>
</dbReference>
<protein>
    <submittedName>
        <fullName evidence="4">Putative zinc-finger</fullName>
    </submittedName>
</protein>
<dbReference type="AlphaFoldDB" id="A0A1H2G0G9"/>
<reference evidence="5" key="1">
    <citation type="submission" date="2016-10" db="EMBL/GenBank/DDBJ databases">
        <authorList>
            <person name="Varghese N."/>
            <person name="Submissions S."/>
        </authorList>
    </citation>
    <scope>NUCLEOTIDE SEQUENCE [LARGE SCALE GENOMIC DNA]</scope>
    <source>
        <strain evidence="5">DSM 45079</strain>
    </source>
</reference>
<dbReference type="InterPro" id="IPR027383">
    <property type="entry name" value="Znf_put"/>
</dbReference>
<name>A0A1H2G0G9_9ACTN</name>
<evidence type="ECO:0000256" key="2">
    <source>
        <dbReference type="ARBA" id="ARBA00023163"/>
    </source>
</evidence>
<organism evidence="4 5">
    <name type="scientific">Jiangella alkaliphila</name>
    <dbReference type="NCBI Taxonomy" id="419479"/>
    <lineage>
        <taxon>Bacteria</taxon>
        <taxon>Bacillati</taxon>
        <taxon>Actinomycetota</taxon>
        <taxon>Actinomycetes</taxon>
        <taxon>Jiangellales</taxon>
        <taxon>Jiangellaceae</taxon>
        <taxon>Jiangella</taxon>
    </lineage>
</organism>
<keyword evidence="1" id="KW-0805">Transcription regulation</keyword>
<dbReference type="STRING" id="419479.SAMN04488563_0222"/>
<evidence type="ECO:0000259" key="3">
    <source>
        <dbReference type="Pfam" id="PF13490"/>
    </source>
</evidence>
<sequence>MTESLNDPVDHLACNELVELVTAFLEGDLDPATERRVVDHISLCDGCHLYVDQVRQTTDVLAGLSGGAPLSPEDRERLLAAFRDSSA</sequence>
<keyword evidence="4" id="KW-0862">Zinc</keyword>
<evidence type="ECO:0000313" key="4">
    <source>
        <dbReference type="EMBL" id="SDU13076.1"/>
    </source>
</evidence>
<proteinExistence type="predicted"/>
<dbReference type="Gene3D" id="1.10.10.1320">
    <property type="entry name" value="Anti-sigma factor, zinc-finger domain"/>
    <property type="match status" value="1"/>
</dbReference>
<keyword evidence="5" id="KW-1185">Reference proteome</keyword>
<accession>A0A1H2G0G9</accession>
<dbReference type="Pfam" id="PF13490">
    <property type="entry name" value="zf-HC2"/>
    <property type="match status" value="1"/>
</dbReference>
<dbReference type="Proteomes" id="UP000182977">
    <property type="component" value="Chromosome I"/>
</dbReference>
<dbReference type="EMBL" id="LT629791">
    <property type="protein sequence ID" value="SDU13076.1"/>
    <property type="molecule type" value="Genomic_DNA"/>
</dbReference>
<keyword evidence="2" id="KW-0804">Transcription</keyword>
<evidence type="ECO:0000313" key="5">
    <source>
        <dbReference type="Proteomes" id="UP000182977"/>
    </source>
</evidence>
<dbReference type="GO" id="GO:0008270">
    <property type="term" value="F:zinc ion binding"/>
    <property type="evidence" value="ECO:0007669"/>
    <property type="project" value="UniProtKB-KW"/>
</dbReference>
<evidence type="ECO:0000256" key="1">
    <source>
        <dbReference type="ARBA" id="ARBA00023015"/>
    </source>
</evidence>
<keyword evidence="4" id="KW-0479">Metal-binding</keyword>
<feature type="domain" description="Putative zinc-finger" evidence="3">
    <location>
        <begin position="14"/>
        <end position="48"/>
    </location>
</feature>
<keyword evidence="4" id="KW-0863">Zinc-finger</keyword>